<evidence type="ECO:0000256" key="1">
    <source>
        <dbReference type="SAM" id="Coils"/>
    </source>
</evidence>
<proteinExistence type="predicted"/>
<dbReference type="SMART" id="SM00240">
    <property type="entry name" value="FHA"/>
    <property type="match status" value="1"/>
</dbReference>
<dbReference type="InterPro" id="IPR008984">
    <property type="entry name" value="SMAD_FHA_dom_sf"/>
</dbReference>
<dbReference type="CDD" id="cd22687">
    <property type="entry name" value="FHA_MCRS1"/>
    <property type="match status" value="1"/>
</dbReference>
<dbReference type="InterPro" id="IPR037912">
    <property type="entry name" value="MCRS1"/>
</dbReference>
<dbReference type="PROSITE" id="PS50006">
    <property type="entry name" value="FHA_DOMAIN"/>
    <property type="match status" value="1"/>
</dbReference>
<feature type="compositionally biased region" description="Pro residues" evidence="2">
    <location>
        <begin position="7"/>
        <end position="18"/>
    </location>
</feature>
<dbReference type="PANTHER" id="PTHR13233">
    <property type="entry name" value="MICROSPHERULE PROTEIN 1"/>
    <property type="match status" value="1"/>
</dbReference>
<feature type="domain" description="FHA" evidence="3">
    <location>
        <begin position="348"/>
        <end position="404"/>
    </location>
</feature>
<dbReference type="InterPro" id="IPR025999">
    <property type="entry name" value="MCRS_N"/>
</dbReference>
<protein>
    <recommendedName>
        <fullName evidence="3">FHA domain-containing protein</fullName>
    </recommendedName>
</protein>
<keyword evidence="1" id="KW-0175">Coiled coil</keyword>
<evidence type="ECO:0000313" key="5">
    <source>
        <dbReference type="Proteomes" id="UP001159427"/>
    </source>
</evidence>
<dbReference type="Gene3D" id="2.60.200.20">
    <property type="match status" value="1"/>
</dbReference>
<name>A0ABN8LNU2_9CNID</name>
<dbReference type="InterPro" id="IPR000253">
    <property type="entry name" value="FHA_dom"/>
</dbReference>
<dbReference type="Pfam" id="PF00498">
    <property type="entry name" value="FHA"/>
    <property type="match status" value="1"/>
</dbReference>
<feature type="compositionally biased region" description="Basic residues" evidence="2">
    <location>
        <begin position="37"/>
        <end position="49"/>
    </location>
</feature>
<feature type="region of interest" description="Disordered" evidence="2">
    <location>
        <begin position="1"/>
        <end position="58"/>
    </location>
</feature>
<dbReference type="PANTHER" id="PTHR13233:SF0">
    <property type="entry name" value="MICROSPHERULE PROTEIN 1"/>
    <property type="match status" value="1"/>
</dbReference>
<keyword evidence="5" id="KW-1185">Reference proteome</keyword>
<evidence type="ECO:0000259" key="3">
    <source>
        <dbReference type="PROSITE" id="PS50006"/>
    </source>
</evidence>
<feature type="coiled-coil region" evidence="1">
    <location>
        <begin position="262"/>
        <end position="289"/>
    </location>
</feature>
<sequence length="452" mass="50790">MASLPPTTLPNPPVPVPRPSGRTTNPGAPISRQGRGTPRRSSSRSIKRKKFDDELVESSLKKASKQRVDITGLEKEVKRPMVNLKKASKQRVDITGLEKEVKRPMNPQVNKDFGRWRPADDLALITAIQQTNDLTAVYLGVKFSCRFSQKEIQERWYQLLYDPVVSRLATTAIKQLPPDIIAEAQNSALWSKDEENILANVPANSPASLELFQDLLGKNPAVFHQCRSAKALRNHWLLMRQFQLLSDQTVSTAEHAMSFSDAEELINDAELLEAKDDNLEQELSLADKRNKREIRLLEGEIPLWQVIVEKLNAATGTTTVTPASEFDSHTLAVLRGRLVRYLMRSREITVGRSTADSHVDVDLSLEGPAWKISRRQAVIKLRSDGEYYVINEGRRPLYIDGKPVVVGTKARLHHNSTFEICGLRFVFLINQDIPGATKETKQVTPSQHGKVT</sequence>
<dbReference type="Pfam" id="PF13325">
    <property type="entry name" value="MCRS_N"/>
    <property type="match status" value="1"/>
</dbReference>
<evidence type="ECO:0000313" key="4">
    <source>
        <dbReference type="EMBL" id="CAH3018727.1"/>
    </source>
</evidence>
<accession>A0ABN8LNU2</accession>
<dbReference type="Proteomes" id="UP001159427">
    <property type="component" value="Unassembled WGS sequence"/>
</dbReference>
<evidence type="ECO:0000256" key="2">
    <source>
        <dbReference type="SAM" id="MobiDB-lite"/>
    </source>
</evidence>
<dbReference type="EMBL" id="CALNXI010000095">
    <property type="protein sequence ID" value="CAH3018727.1"/>
    <property type="molecule type" value="Genomic_DNA"/>
</dbReference>
<reference evidence="4 5" key="1">
    <citation type="submission" date="2022-05" db="EMBL/GenBank/DDBJ databases">
        <authorList>
            <consortium name="Genoscope - CEA"/>
            <person name="William W."/>
        </authorList>
    </citation>
    <scope>NUCLEOTIDE SEQUENCE [LARGE SCALE GENOMIC DNA]</scope>
</reference>
<dbReference type="SUPFAM" id="SSF49879">
    <property type="entry name" value="SMAD/FHA domain"/>
    <property type="match status" value="1"/>
</dbReference>
<gene>
    <name evidence="4" type="ORF">PEVE_00044559</name>
</gene>
<comment type="caution">
    <text evidence="4">The sequence shown here is derived from an EMBL/GenBank/DDBJ whole genome shotgun (WGS) entry which is preliminary data.</text>
</comment>
<organism evidence="4 5">
    <name type="scientific">Porites evermanni</name>
    <dbReference type="NCBI Taxonomy" id="104178"/>
    <lineage>
        <taxon>Eukaryota</taxon>
        <taxon>Metazoa</taxon>
        <taxon>Cnidaria</taxon>
        <taxon>Anthozoa</taxon>
        <taxon>Hexacorallia</taxon>
        <taxon>Scleractinia</taxon>
        <taxon>Fungiina</taxon>
        <taxon>Poritidae</taxon>
        <taxon>Porites</taxon>
    </lineage>
</organism>